<dbReference type="EMBL" id="FNIV01000005">
    <property type="protein sequence ID" value="SDO27454.1"/>
    <property type="molecule type" value="Genomic_DNA"/>
</dbReference>
<keyword evidence="21" id="KW-0175">Coiled coil</keyword>
<dbReference type="CDD" id="cd00541">
    <property type="entry name" value="OMPLA"/>
    <property type="match status" value="1"/>
</dbReference>
<sequence>MRAPLRPSVALIALIALALLGAGNAQAQVTDDVERAALEARLAELRAEAEQVRARLQSLERQRAEAAQAASPGEFEWTAPPRLLAPEDVAVVEAAERRQLEQASNRNPYAITAYRRNFLFPVSYNRHPNQASYQALTGEEAMERTELMFQFSAKVALADGLFGDNGDLYFAYTQRSWWQAYNTEDSSPFRETNYEPEVFLSFDNDWQALGWANVRNRLAVNHQSNGRSDGLSRSWNRLYLETIFQRGDWAVSLAPHYRLPETTGDDDNPDIERYMGYGDVTLARRFGDNELSLMVRGNPGAGHMGGQLDVSWPLFNSKVRAHVQYYQGYGESLIDYDQRSQRLSLGFSLNPLFAPTSGMLR</sequence>
<evidence type="ECO:0000256" key="21">
    <source>
        <dbReference type="SAM" id="Coils"/>
    </source>
</evidence>
<keyword evidence="23" id="KW-1185">Reference proteome</keyword>
<dbReference type="STRING" id="419597.SAMN04487957_10515"/>
<dbReference type="InterPro" id="IPR036541">
    <property type="entry name" value="PLipase_A1_sf"/>
</dbReference>
<keyword evidence="9" id="KW-0812">Transmembrane</keyword>
<dbReference type="AlphaFoldDB" id="A0A1H0I7M0"/>
<name>A0A1H0I7M0_9GAMM</name>
<reference evidence="23" key="1">
    <citation type="submission" date="2016-10" db="EMBL/GenBank/DDBJ databases">
        <authorList>
            <person name="Varghese N."/>
            <person name="Submissions S."/>
        </authorList>
    </citation>
    <scope>NUCLEOTIDE SEQUENCE [LARGE SCALE GENOMIC DNA]</scope>
    <source>
        <strain evidence="23">CGMCC 1.6444</strain>
    </source>
</reference>
<evidence type="ECO:0000256" key="4">
    <source>
        <dbReference type="ARBA" id="ARBA00011702"/>
    </source>
</evidence>
<evidence type="ECO:0000256" key="12">
    <source>
        <dbReference type="ARBA" id="ARBA00022801"/>
    </source>
</evidence>
<evidence type="ECO:0000256" key="2">
    <source>
        <dbReference type="ARBA" id="ARBA00001604"/>
    </source>
</evidence>
<dbReference type="Gene3D" id="2.40.230.10">
    <property type="entry name" value="Phospholipase A1"/>
    <property type="match status" value="1"/>
</dbReference>
<dbReference type="PANTHER" id="PTHR40457:SF1">
    <property type="entry name" value="PHOSPHOLIPASE A1"/>
    <property type="match status" value="1"/>
</dbReference>
<feature type="binding site" description="in dimeric form" evidence="19">
    <location>
        <position position="267"/>
    </location>
    <ligand>
        <name>Ca(2+)</name>
        <dbReference type="ChEBI" id="CHEBI:29108"/>
        <label>1</label>
    </ligand>
</feature>
<keyword evidence="13 19" id="KW-0106">Calcium</keyword>
<feature type="active site" description="Proton acceptor" evidence="18">
    <location>
        <position position="222"/>
    </location>
</feature>
<dbReference type="GO" id="GO:0004623">
    <property type="term" value="F:phospholipase A2 activity"/>
    <property type="evidence" value="ECO:0007669"/>
    <property type="project" value="UniProtKB-EC"/>
</dbReference>
<dbReference type="Proteomes" id="UP000199075">
    <property type="component" value="Unassembled WGS sequence"/>
</dbReference>
<evidence type="ECO:0000256" key="20">
    <source>
        <dbReference type="RuleBase" id="RU366027"/>
    </source>
</evidence>
<feature type="active site" description="Nucleophile" evidence="18">
    <location>
        <position position="224"/>
    </location>
</feature>
<keyword evidence="15 20" id="KW-0443">Lipid metabolism</keyword>
<comment type="catalytic activity">
    <reaction evidence="2 20">
        <text>a 1,2-diacyl-sn-glycero-3-phosphocholine + H2O = a 1-acyl-sn-glycero-3-phosphocholine + a fatty acid + H(+)</text>
        <dbReference type="Rhea" id="RHEA:15801"/>
        <dbReference type="ChEBI" id="CHEBI:15377"/>
        <dbReference type="ChEBI" id="CHEBI:15378"/>
        <dbReference type="ChEBI" id="CHEBI:28868"/>
        <dbReference type="ChEBI" id="CHEBI:57643"/>
        <dbReference type="ChEBI" id="CHEBI:58168"/>
        <dbReference type="EC" id="3.1.1.4"/>
    </reaction>
</comment>
<dbReference type="OrthoDB" id="188433at2"/>
<evidence type="ECO:0000256" key="8">
    <source>
        <dbReference type="ARBA" id="ARBA00022452"/>
    </source>
</evidence>
<evidence type="ECO:0000256" key="18">
    <source>
        <dbReference type="PIRSR" id="PIRSR603187-1"/>
    </source>
</evidence>
<feature type="signal peptide" evidence="20">
    <location>
        <begin position="1"/>
        <end position="27"/>
    </location>
</feature>
<evidence type="ECO:0000313" key="22">
    <source>
        <dbReference type="EMBL" id="SDO27454.1"/>
    </source>
</evidence>
<evidence type="ECO:0000256" key="11">
    <source>
        <dbReference type="ARBA" id="ARBA00022729"/>
    </source>
</evidence>
<feature type="chain" id="PRO_5011501478" description="Phospholipase A1" evidence="20">
    <location>
        <begin position="28"/>
        <end position="361"/>
    </location>
</feature>
<keyword evidence="8" id="KW-1134">Transmembrane beta strand</keyword>
<accession>A0A1H0I7M0</accession>
<comment type="function">
    <text evidence="20">Hydrolysis of phosphatidylcholine with phospholipase A2 (EC 3.1.1.4) and phospholipase A1 (EC 3.1.1.32) activities.</text>
</comment>
<evidence type="ECO:0000256" key="5">
    <source>
        <dbReference type="ARBA" id="ARBA00013179"/>
    </source>
</evidence>
<comment type="cofactor">
    <cofactor evidence="20">
        <name>Ca(2+)</name>
        <dbReference type="ChEBI" id="CHEBI:29108"/>
    </cofactor>
    <text evidence="20">Binds 1 Ca(2+) ion per monomer. In the dimeric form the Ca(2+) is bound by different amino acids with binding of each Ca(2+) shared with ligands coming from each monomer. The Ca(2+) ion may have a role in catalysis.</text>
</comment>
<dbReference type="GO" id="GO:0005509">
    <property type="term" value="F:calcium ion binding"/>
    <property type="evidence" value="ECO:0007669"/>
    <property type="project" value="TreeGrafter"/>
</dbReference>
<keyword evidence="11 20" id="KW-0732">Signal</keyword>
<keyword evidence="16" id="KW-0472">Membrane</keyword>
<evidence type="ECO:0000256" key="16">
    <source>
        <dbReference type="ARBA" id="ARBA00023136"/>
    </source>
</evidence>
<evidence type="ECO:0000256" key="1">
    <source>
        <dbReference type="ARBA" id="ARBA00000111"/>
    </source>
</evidence>
<evidence type="ECO:0000256" key="14">
    <source>
        <dbReference type="ARBA" id="ARBA00022963"/>
    </source>
</evidence>
<comment type="similarity">
    <text evidence="3 20">Belongs to the phospholipase A1 family.</text>
</comment>
<dbReference type="GO" id="GO:0009279">
    <property type="term" value="C:cell outer membrane"/>
    <property type="evidence" value="ECO:0007669"/>
    <property type="project" value="UniProtKB-SubCell"/>
</dbReference>
<feature type="binding site" description="in dimeric form" evidence="19">
    <location>
        <position position="227"/>
    </location>
    <ligand>
        <name>Ca(2+)</name>
        <dbReference type="ChEBI" id="CHEBI:29108"/>
        <label>1</label>
    </ligand>
</feature>
<dbReference type="EC" id="3.1.1.4" evidence="6 20"/>
<feature type="binding site" description="in dimeric form" evidence="19">
    <location>
        <position position="232"/>
    </location>
    <ligand>
        <name>Ca(2+)</name>
        <dbReference type="ChEBI" id="CHEBI:29108"/>
        <label>1</label>
    </ligand>
</feature>
<dbReference type="PRINTS" id="PR01486">
    <property type="entry name" value="PHPHLIPASEA1"/>
</dbReference>
<dbReference type="RefSeq" id="WP_089678287.1">
    <property type="nucleotide sequence ID" value="NZ_FNIV01000005.1"/>
</dbReference>
<comment type="catalytic activity">
    <reaction evidence="1 20">
        <text>a 1,2-diacyl-sn-glycero-3-phosphocholine + H2O = a 2-acyl-sn-glycero-3-phosphocholine + a fatty acid + H(+)</text>
        <dbReference type="Rhea" id="RHEA:18689"/>
        <dbReference type="ChEBI" id="CHEBI:15377"/>
        <dbReference type="ChEBI" id="CHEBI:15378"/>
        <dbReference type="ChEBI" id="CHEBI:28868"/>
        <dbReference type="ChEBI" id="CHEBI:57643"/>
        <dbReference type="ChEBI" id="CHEBI:57875"/>
        <dbReference type="EC" id="3.1.1.32"/>
    </reaction>
</comment>
<evidence type="ECO:0000256" key="13">
    <source>
        <dbReference type="ARBA" id="ARBA00022837"/>
    </source>
</evidence>
<dbReference type="PANTHER" id="PTHR40457">
    <property type="entry name" value="PHOSPHOLIPASE A1"/>
    <property type="match status" value="1"/>
</dbReference>
<dbReference type="GO" id="GO:0008970">
    <property type="term" value="F:phospholipase A1 activity"/>
    <property type="evidence" value="ECO:0007669"/>
    <property type="project" value="UniProtKB-EC"/>
</dbReference>
<dbReference type="EC" id="3.1.1.32" evidence="5 20"/>
<dbReference type="InterPro" id="IPR003187">
    <property type="entry name" value="PLipase_A1"/>
</dbReference>
<evidence type="ECO:0000256" key="10">
    <source>
        <dbReference type="ARBA" id="ARBA00022723"/>
    </source>
</evidence>
<keyword evidence="12 20" id="KW-0378">Hydrolase</keyword>
<feature type="binding site" description="in dimeric form" evidence="19">
    <location>
        <position position="186"/>
    </location>
    <ligand>
        <name>Ca(2+)</name>
        <dbReference type="ChEBI" id="CHEBI:29108"/>
        <label>1</label>
    </ligand>
</feature>
<evidence type="ECO:0000256" key="17">
    <source>
        <dbReference type="ARBA" id="ARBA00023237"/>
    </source>
</evidence>
<proteinExistence type="inferred from homology"/>
<organism evidence="22 23">
    <name type="scientific">Halomonas shengliensis</name>
    <dbReference type="NCBI Taxonomy" id="419597"/>
    <lineage>
        <taxon>Bacteria</taxon>
        <taxon>Pseudomonadati</taxon>
        <taxon>Pseudomonadota</taxon>
        <taxon>Gammaproteobacteria</taxon>
        <taxon>Oceanospirillales</taxon>
        <taxon>Halomonadaceae</taxon>
        <taxon>Halomonas</taxon>
    </lineage>
</organism>
<keyword evidence="17 20" id="KW-0998">Cell outer membrane</keyword>
<comment type="subunit">
    <text evidence="4 20">Homodimer; dimerization is reversible, and the dimeric form is the active one.</text>
</comment>
<dbReference type="Pfam" id="PF02253">
    <property type="entry name" value="PLA1"/>
    <property type="match status" value="1"/>
</dbReference>
<comment type="subcellular location">
    <subcellularLocation>
        <location evidence="20">Cell outer membrane</location>
        <topology evidence="20">Multi-pass membrane protein</topology>
    </subcellularLocation>
    <text evidence="20">One of the very few enzymes located there.</text>
</comment>
<evidence type="ECO:0000256" key="3">
    <source>
        <dbReference type="ARBA" id="ARBA00010525"/>
    </source>
</evidence>
<keyword evidence="10 19" id="KW-0479">Metal-binding</keyword>
<feature type="coiled-coil region" evidence="21">
    <location>
        <begin position="35"/>
        <end position="69"/>
    </location>
</feature>
<evidence type="ECO:0000313" key="23">
    <source>
        <dbReference type="Proteomes" id="UP000199075"/>
    </source>
</evidence>
<gene>
    <name evidence="22" type="ORF">SAMN04487957_10515</name>
</gene>
<evidence type="ECO:0000256" key="15">
    <source>
        <dbReference type="ARBA" id="ARBA00023098"/>
    </source>
</evidence>
<evidence type="ECO:0000256" key="7">
    <source>
        <dbReference type="ARBA" id="ARBA00021726"/>
    </source>
</evidence>
<protein>
    <recommendedName>
        <fullName evidence="7 20">Phospholipase A1</fullName>
        <ecNumber evidence="5 20">3.1.1.32</ecNumber>
        <ecNumber evidence="6 20">3.1.1.4</ecNumber>
    </recommendedName>
    <alternativeName>
        <fullName evidence="20">Phosphatidylcholine 1-acylhydrolase</fullName>
    </alternativeName>
</protein>
<dbReference type="GO" id="GO:0016042">
    <property type="term" value="P:lipid catabolic process"/>
    <property type="evidence" value="ECO:0007669"/>
    <property type="project" value="UniProtKB-KW"/>
</dbReference>
<evidence type="ECO:0000256" key="9">
    <source>
        <dbReference type="ARBA" id="ARBA00022692"/>
    </source>
</evidence>
<dbReference type="SUPFAM" id="SSF56931">
    <property type="entry name" value="Outer membrane phospholipase A (OMPLA)"/>
    <property type="match status" value="1"/>
</dbReference>
<keyword evidence="14 20" id="KW-0442">Lipid degradation</keyword>
<evidence type="ECO:0000256" key="6">
    <source>
        <dbReference type="ARBA" id="ARBA00013278"/>
    </source>
</evidence>
<evidence type="ECO:0000256" key="19">
    <source>
        <dbReference type="PIRSR" id="PIRSR603187-2"/>
    </source>
</evidence>